<name>A0A1J1J2T0_9DIPT</name>
<gene>
    <name evidence="1" type="ORF">CLUMA_CG019236</name>
</gene>
<organism evidence="1 2">
    <name type="scientific">Clunio marinus</name>
    <dbReference type="NCBI Taxonomy" id="568069"/>
    <lineage>
        <taxon>Eukaryota</taxon>
        <taxon>Metazoa</taxon>
        <taxon>Ecdysozoa</taxon>
        <taxon>Arthropoda</taxon>
        <taxon>Hexapoda</taxon>
        <taxon>Insecta</taxon>
        <taxon>Pterygota</taxon>
        <taxon>Neoptera</taxon>
        <taxon>Endopterygota</taxon>
        <taxon>Diptera</taxon>
        <taxon>Nematocera</taxon>
        <taxon>Chironomoidea</taxon>
        <taxon>Chironomidae</taxon>
        <taxon>Clunio</taxon>
    </lineage>
</organism>
<dbReference type="AlphaFoldDB" id="A0A1J1J2T0"/>
<sequence>MYFLRASLTTHQIEQKKEENGTFGDKYRNDENQITPDDMFQRFSTQQSVHLKTESIKNVLGMLYRCLVSFTIVTLHRN</sequence>
<protein>
    <submittedName>
        <fullName evidence="1">CLUMA_CG019236, isoform A</fullName>
    </submittedName>
</protein>
<accession>A0A1J1J2T0</accession>
<evidence type="ECO:0000313" key="1">
    <source>
        <dbReference type="EMBL" id="CRL06274.1"/>
    </source>
</evidence>
<evidence type="ECO:0000313" key="2">
    <source>
        <dbReference type="Proteomes" id="UP000183832"/>
    </source>
</evidence>
<proteinExistence type="predicted"/>
<keyword evidence="2" id="KW-1185">Reference proteome</keyword>
<dbReference type="EMBL" id="CVRI01000066">
    <property type="protein sequence ID" value="CRL06274.1"/>
    <property type="molecule type" value="Genomic_DNA"/>
</dbReference>
<dbReference type="Proteomes" id="UP000183832">
    <property type="component" value="Unassembled WGS sequence"/>
</dbReference>
<reference evidence="1 2" key="1">
    <citation type="submission" date="2015-04" db="EMBL/GenBank/DDBJ databases">
        <authorList>
            <person name="Syromyatnikov M.Y."/>
            <person name="Popov V.N."/>
        </authorList>
    </citation>
    <scope>NUCLEOTIDE SEQUENCE [LARGE SCALE GENOMIC DNA]</scope>
</reference>